<reference evidence="2 3" key="1">
    <citation type="submission" date="2017-05" db="EMBL/GenBank/DDBJ databases">
        <title>Full genome sequence of Pseudorhodoplanes sinuspersici.</title>
        <authorList>
            <person name="Dastgheib S.M.M."/>
            <person name="Shavandi M."/>
            <person name="Tirandaz H."/>
        </authorList>
    </citation>
    <scope>NUCLEOTIDE SEQUENCE [LARGE SCALE GENOMIC DNA]</scope>
    <source>
        <strain evidence="2 3">RIPI110</strain>
    </source>
</reference>
<dbReference type="PANTHER" id="PTHR38457">
    <property type="entry name" value="REGULATOR ABRB-RELATED"/>
    <property type="match status" value="1"/>
</dbReference>
<dbReference type="Proteomes" id="UP000194137">
    <property type="component" value="Chromosome"/>
</dbReference>
<feature type="transmembrane region" description="Helical" evidence="1">
    <location>
        <begin position="228"/>
        <end position="245"/>
    </location>
</feature>
<keyword evidence="1" id="KW-0472">Membrane</keyword>
<feature type="transmembrane region" description="Helical" evidence="1">
    <location>
        <begin position="50"/>
        <end position="68"/>
    </location>
</feature>
<feature type="transmembrane region" description="Helical" evidence="1">
    <location>
        <begin position="80"/>
        <end position="98"/>
    </location>
</feature>
<keyword evidence="1" id="KW-1133">Transmembrane helix</keyword>
<keyword evidence="3" id="KW-1185">Reference proteome</keyword>
<evidence type="ECO:0000313" key="2">
    <source>
        <dbReference type="EMBL" id="ARP98574.1"/>
    </source>
</evidence>
<feature type="transmembrane region" description="Helical" evidence="1">
    <location>
        <begin position="251"/>
        <end position="270"/>
    </location>
</feature>
<evidence type="ECO:0000256" key="1">
    <source>
        <dbReference type="SAM" id="Phobius"/>
    </source>
</evidence>
<feature type="transmembrane region" description="Helical" evidence="1">
    <location>
        <begin position="104"/>
        <end position="126"/>
    </location>
</feature>
<dbReference type="KEGG" id="psin:CAK95_05370"/>
<proteinExistence type="predicted"/>
<accession>A0A1W6ZP69</accession>
<dbReference type="NCBIfam" id="TIGR03082">
    <property type="entry name" value="Gneg_AbrB_dup"/>
    <property type="match status" value="2"/>
</dbReference>
<dbReference type="GO" id="GO:0010468">
    <property type="term" value="P:regulation of gene expression"/>
    <property type="evidence" value="ECO:0007669"/>
    <property type="project" value="InterPro"/>
</dbReference>
<dbReference type="Pfam" id="PF05145">
    <property type="entry name" value="AbrB"/>
    <property type="match status" value="1"/>
</dbReference>
<evidence type="ECO:0000313" key="3">
    <source>
        <dbReference type="Proteomes" id="UP000194137"/>
    </source>
</evidence>
<feature type="transmembrane region" description="Helical" evidence="1">
    <location>
        <begin position="201"/>
        <end position="221"/>
    </location>
</feature>
<feature type="transmembrane region" description="Helical" evidence="1">
    <location>
        <begin position="282"/>
        <end position="307"/>
    </location>
</feature>
<organism evidence="2 3">
    <name type="scientific">Pseudorhodoplanes sinuspersici</name>
    <dbReference type="NCBI Taxonomy" id="1235591"/>
    <lineage>
        <taxon>Bacteria</taxon>
        <taxon>Pseudomonadati</taxon>
        <taxon>Pseudomonadota</taxon>
        <taxon>Alphaproteobacteria</taxon>
        <taxon>Hyphomicrobiales</taxon>
        <taxon>Pseudorhodoplanes</taxon>
    </lineage>
</organism>
<evidence type="ECO:0008006" key="4">
    <source>
        <dbReference type="Google" id="ProtNLM"/>
    </source>
</evidence>
<dbReference type="PIRSF" id="PIRSF038991">
    <property type="entry name" value="Protein_AbrB"/>
    <property type="match status" value="1"/>
</dbReference>
<name>A0A1W6ZP69_9HYPH</name>
<dbReference type="InterPro" id="IPR017516">
    <property type="entry name" value="AbrB_dup"/>
</dbReference>
<dbReference type="AlphaFoldDB" id="A0A1W6ZP69"/>
<dbReference type="STRING" id="1235591.CAK95_05370"/>
<dbReference type="PANTHER" id="PTHR38457:SF1">
    <property type="entry name" value="REGULATOR ABRB-RELATED"/>
    <property type="match status" value="1"/>
</dbReference>
<dbReference type="EMBL" id="CP021112">
    <property type="protein sequence ID" value="ARP98574.1"/>
    <property type="molecule type" value="Genomic_DNA"/>
</dbReference>
<dbReference type="InterPro" id="IPR007820">
    <property type="entry name" value="AbrB_fam"/>
</dbReference>
<keyword evidence="1" id="KW-0812">Transmembrane</keyword>
<gene>
    <name evidence="2" type="ORF">CAK95_05370</name>
</gene>
<feature type="transmembrane region" description="Helical" evidence="1">
    <location>
        <begin position="313"/>
        <end position="332"/>
    </location>
</feature>
<protein>
    <recommendedName>
        <fullName evidence="4">Ammonia monooxygenase</fullName>
    </recommendedName>
</protein>
<feature type="transmembrane region" description="Helical" evidence="1">
    <location>
        <begin position="171"/>
        <end position="189"/>
    </location>
</feature>
<dbReference type="GO" id="GO:0016020">
    <property type="term" value="C:membrane"/>
    <property type="evidence" value="ECO:0007669"/>
    <property type="project" value="InterPro"/>
</dbReference>
<sequence length="380" mass="39869">MGCSQRLDRSAGMDITVPMPLPFPQNLLRLCETLVIGAIGGAIFNAAGIPAGFLSGAMIFVAIAALAGRPMHMPAPLGRVVFVLIGISLGGAVTPETLKGIATWPLSVVLLCIGMTCSTFGSAFYLRKVHGWDMLSALFGSAPGALSQVIANATQCHSDLRGIAIVQTIRVVILTALLPVGLALFGLIPPAPTRSFAITDSIPELVVLVVVAGASSFLAHWVRFPGGLIFGAMLASAILHGSGVIHATMPWWIVNAVMVALGALTGSRFANTQLRTLLSYSLAALGSFSVAILIVSVFAAMSAWLVNLQLSDIIVSYSPGALDAMMILALALHLDPIFVGAHHVARFILISLSLPLFVKMYGQPPKIPPKLPDKRPVQED</sequence>